<name>A0A7M7NGT5_STRPU</name>
<dbReference type="InterPro" id="IPR001594">
    <property type="entry name" value="Palmitoyltrfase_DHHC"/>
</dbReference>
<dbReference type="GO" id="GO:0019706">
    <property type="term" value="F:protein-cysteine S-palmitoyltransferase activity"/>
    <property type="evidence" value="ECO:0007669"/>
    <property type="project" value="UniProtKB-EC"/>
</dbReference>
<evidence type="ECO:0000313" key="10">
    <source>
        <dbReference type="EnsemblMetazoa" id="XP_030835423"/>
    </source>
</evidence>
<feature type="region of interest" description="Disordered" evidence="8">
    <location>
        <begin position="392"/>
        <end position="414"/>
    </location>
</feature>
<dbReference type="Proteomes" id="UP000007110">
    <property type="component" value="Unassembled WGS sequence"/>
</dbReference>
<keyword evidence="6 7" id="KW-0012">Acyltransferase</keyword>
<dbReference type="PROSITE" id="PS50216">
    <property type="entry name" value="DHHC"/>
    <property type="match status" value="1"/>
</dbReference>
<evidence type="ECO:0000256" key="8">
    <source>
        <dbReference type="SAM" id="MobiDB-lite"/>
    </source>
</evidence>
<dbReference type="EnsemblMetazoa" id="XM_030979563">
    <property type="protein sequence ID" value="XP_030835423"/>
    <property type="gene ID" value="LOC752586"/>
</dbReference>
<dbReference type="GeneID" id="752586"/>
<feature type="domain" description="Palmitoyltransferase DHHC" evidence="9">
    <location>
        <begin position="90"/>
        <end position="232"/>
    </location>
</feature>
<dbReference type="Pfam" id="PF01529">
    <property type="entry name" value="DHHC"/>
    <property type="match status" value="1"/>
</dbReference>
<evidence type="ECO:0000256" key="2">
    <source>
        <dbReference type="ARBA" id="ARBA00022679"/>
    </source>
</evidence>
<dbReference type="OrthoDB" id="331948at2759"/>
<feature type="transmembrane region" description="Helical" evidence="7">
    <location>
        <begin position="48"/>
        <end position="69"/>
    </location>
</feature>
<comment type="catalytic activity">
    <reaction evidence="7">
        <text>L-cysteinyl-[protein] + hexadecanoyl-CoA = S-hexadecanoyl-L-cysteinyl-[protein] + CoA</text>
        <dbReference type="Rhea" id="RHEA:36683"/>
        <dbReference type="Rhea" id="RHEA-COMP:10131"/>
        <dbReference type="Rhea" id="RHEA-COMP:11032"/>
        <dbReference type="ChEBI" id="CHEBI:29950"/>
        <dbReference type="ChEBI" id="CHEBI:57287"/>
        <dbReference type="ChEBI" id="CHEBI:57379"/>
        <dbReference type="ChEBI" id="CHEBI:74151"/>
        <dbReference type="EC" id="2.3.1.225"/>
    </reaction>
</comment>
<dbReference type="OMA" id="GCIHAAI"/>
<organism evidence="10 11">
    <name type="scientific">Strongylocentrotus purpuratus</name>
    <name type="common">Purple sea urchin</name>
    <dbReference type="NCBI Taxonomy" id="7668"/>
    <lineage>
        <taxon>Eukaryota</taxon>
        <taxon>Metazoa</taxon>
        <taxon>Echinodermata</taxon>
        <taxon>Eleutherozoa</taxon>
        <taxon>Echinozoa</taxon>
        <taxon>Echinoidea</taxon>
        <taxon>Euechinoidea</taxon>
        <taxon>Echinacea</taxon>
        <taxon>Camarodonta</taxon>
        <taxon>Echinidea</taxon>
        <taxon>Strongylocentrotidae</taxon>
        <taxon>Strongylocentrotus</taxon>
    </lineage>
</organism>
<accession>A0A7M7NGT5</accession>
<evidence type="ECO:0000256" key="7">
    <source>
        <dbReference type="RuleBase" id="RU079119"/>
    </source>
</evidence>
<evidence type="ECO:0000256" key="1">
    <source>
        <dbReference type="ARBA" id="ARBA00004141"/>
    </source>
</evidence>
<dbReference type="EC" id="2.3.1.225" evidence="7"/>
<evidence type="ECO:0000259" key="9">
    <source>
        <dbReference type="Pfam" id="PF01529"/>
    </source>
</evidence>
<dbReference type="AlphaFoldDB" id="A0A7M7NGT5"/>
<sequence>MCFGPLRPLRQLCHWGPFIAIFLMLYITTNAVICALVVWPPLKEDPLSVAHCALLVIWCFIIFYHYFYAMFLGPGFVPKGWKPEKQENEKYLQYCQFCEGYKAPRAHHCRYCKRCVMKMDHHCPWINTCCGHFNHAHFTSFLIFAVLGCGHGAIVCMYTLYIQVFQIVLYPRRRYMMESLQNSPYLTFGFGHLICAILAVGFALGVCVAVGVLFVIQMRSILKNETGIESWIKTKANARHKRSGGTFRYPYLLGWKKNLREVFTMSGIPKGDGITWSIIDGCDQYTLTKEQLAQKAEKKHRLVEYEITDDYSGYICTFSHGLCTLIRVPLSDEPRIPVEYGDIVMVSRWKKYWLYGDVVLDSDDEADEDTKKSKKRVRGWFPANCAKELKFEEEEEEDGRSNSHANNKVKSKDD</sequence>
<feature type="transmembrane region" description="Helical" evidence="7">
    <location>
        <begin position="141"/>
        <end position="170"/>
    </location>
</feature>
<evidence type="ECO:0000256" key="5">
    <source>
        <dbReference type="ARBA" id="ARBA00023136"/>
    </source>
</evidence>
<dbReference type="GO" id="GO:0016409">
    <property type="term" value="F:palmitoyltransferase activity"/>
    <property type="evidence" value="ECO:0000318"/>
    <property type="project" value="GO_Central"/>
</dbReference>
<protein>
    <recommendedName>
        <fullName evidence="7">Palmitoyltransferase</fullName>
        <ecNumber evidence="7">2.3.1.225</ecNumber>
    </recommendedName>
</protein>
<comment type="domain">
    <text evidence="7">The DHHC domain is required for palmitoyltransferase activity.</text>
</comment>
<dbReference type="KEGG" id="spu:752586"/>
<keyword evidence="11" id="KW-1185">Reference proteome</keyword>
<keyword evidence="2 7" id="KW-0808">Transferase</keyword>
<reference evidence="11" key="1">
    <citation type="submission" date="2015-02" db="EMBL/GenBank/DDBJ databases">
        <title>Genome sequencing for Strongylocentrotus purpuratus.</title>
        <authorList>
            <person name="Murali S."/>
            <person name="Liu Y."/>
            <person name="Vee V."/>
            <person name="English A."/>
            <person name="Wang M."/>
            <person name="Skinner E."/>
            <person name="Han Y."/>
            <person name="Muzny D.M."/>
            <person name="Worley K.C."/>
            <person name="Gibbs R.A."/>
        </authorList>
    </citation>
    <scope>NUCLEOTIDE SEQUENCE</scope>
</reference>
<dbReference type="InParanoid" id="A0A7M7NGT5"/>
<feature type="transmembrane region" description="Helical" evidence="7">
    <location>
        <begin position="190"/>
        <end position="216"/>
    </location>
</feature>
<dbReference type="FunCoup" id="A0A7M7NGT5">
    <property type="interactions" value="1632"/>
</dbReference>
<dbReference type="GO" id="GO:0016020">
    <property type="term" value="C:membrane"/>
    <property type="evidence" value="ECO:0007669"/>
    <property type="project" value="UniProtKB-SubCell"/>
</dbReference>
<dbReference type="GO" id="GO:0005794">
    <property type="term" value="C:Golgi apparatus"/>
    <property type="evidence" value="ECO:0000318"/>
    <property type="project" value="GO_Central"/>
</dbReference>
<proteinExistence type="inferred from homology"/>
<keyword evidence="4 7" id="KW-1133">Transmembrane helix</keyword>
<evidence type="ECO:0000256" key="4">
    <source>
        <dbReference type="ARBA" id="ARBA00022989"/>
    </source>
</evidence>
<dbReference type="RefSeq" id="XP_030835423.1">
    <property type="nucleotide sequence ID" value="XM_030979563.1"/>
</dbReference>
<evidence type="ECO:0000313" key="11">
    <source>
        <dbReference type="Proteomes" id="UP000007110"/>
    </source>
</evidence>
<keyword evidence="3 7" id="KW-0812">Transmembrane</keyword>
<evidence type="ECO:0000256" key="6">
    <source>
        <dbReference type="ARBA" id="ARBA00023315"/>
    </source>
</evidence>
<dbReference type="InterPro" id="IPR039859">
    <property type="entry name" value="PFA4/ZDH16/20/ERF2-like"/>
</dbReference>
<evidence type="ECO:0000256" key="3">
    <source>
        <dbReference type="ARBA" id="ARBA00022692"/>
    </source>
</evidence>
<keyword evidence="5 7" id="KW-0472">Membrane</keyword>
<reference evidence="10" key="2">
    <citation type="submission" date="2021-01" db="UniProtKB">
        <authorList>
            <consortium name="EnsemblMetazoa"/>
        </authorList>
    </citation>
    <scope>IDENTIFICATION</scope>
</reference>
<dbReference type="PANTHER" id="PTHR12246">
    <property type="entry name" value="PALMITOYLTRANSFERASE ZDHHC16"/>
    <property type="match status" value="1"/>
</dbReference>
<feature type="transmembrane region" description="Helical" evidence="7">
    <location>
        <begin position="12"/>
        <end position="42"/>
    </location>
</feature>
<comment type="subcellular location">
    <subcellularLocation>
        <location evidence="1">Membrane</location>
        <topology evidence="1">Multi-pass membrane protein</topology>
    </subcellularLocation>
</comment>
<dbReference type="CTD" id="64429"/>
<comment type="similarity">
    <text evidence="7">Belongs to the DHHC palmitoyltransferase family.</text>
</comment>